<evidence type="ECO:0000313" key="2">
    <source>
        <dbReference type="Proteomes" id="UP000467700"/>
    </source>
</evidence>
<comment type="caution">
    <text evidence="1">The sequence shown here is derived from an EMBL/GenBank/DDBJ whole genome shotgun (WGS) entry which is preliminary data.</text>
</comment>
<dbReference type="Proteomes" id="UP000467700">
    <property type="component" value="Unassembled WGS sequence"/>
</dbReference>
<gene>
    <name evidence="1" type="ORF">AAE3_LOCUS4434</name>
</gene>
<name>A0A8S0W4G7_CYCAE</name>
<protein>
    <submittedName>
        <fullName evidence="1">Uncharacterized protein</fullName>
    </submittedName>
</protein>
<sequence>MASASDLLDYLESGQAKPVDLDTPLMAYSKMYIMSFMPAAKSYLLSSNRTPRCPDLILIYNNCNTSRISRRSTFWVLDGALREDVDDMLELALRYSSGISGLKRDTSAASKLLRTVYEGTFPKDKKAVAASAISYLFSNYRDPDSPQEPLSSRHFHASICRMFAPYWGAEQRPE</sequence>
<dbReference type="EMBL" id="CACVBS010000035">
    <property type="protein sequence ID" value="CAA7262044.1"/>
    <property type="molecule type" value="Genomic_DNA"/>
</dbReference>
<accession>A0A8S0W4G7</accession>
<proteinExistence type="predicted"/>
<dbReference type="AlphaFoldDB" id="A0A8S0W4G7"/>
<reference evidence="1 2" key="1">
    <citation type="submission" date="2020-01" db="EMBL/GenBank/DDBJ databases">
        <authorList>
            <person name="Gupta K D."/>
        </authorList>
    </citation>
    <scope>NUCLEOTIDE SEQUENCE [LARGE SCALE GENOMIC DNA]</scope>
</reference>
<dbReference type="OrthoDB" id="10348875at2759"/>
<organism evidence="1 2">
    <name type="scientific">Cyclocybe aegerita</name>
    <name type="common">Black poplar mushroom</name>
    <name type="synonym">Agrocybe aegerita</name>
    <dbReference type="NCBI Taxonomy" id="1973307"/>
    <lineage>
        <taxon>Eukaryota</taxon>
        <taxon>Fungi</taxon>
        <taxon>Dikarya</taxon>
        <taxon>Basidiomycota</taxon>
        <taxon>Agaricomycotina</taxon>
        <taxon>Agaricomycetes</taxon>
        <taxon>Agaricomycetidae</taxon>
        <taxon>Agaricales</taxon>
        <taxon>Agaricineae</taxon>
        <taxon>Bolbitiaceae</taxon>
        <taxon>Cyclocybe</taxon>
    </lineage>
</organism>
<evidence type="ECO:0000313" key="1">
    <source>
        <dbReference type="EMBL" id="CAA7262044.1"/>
    </source>
</evidence>
<keyword evidence="2" id="KW-1185">Reference proteome</keyword>